<dbReference type="Proteomes" id="UP000475862">
    <property type="component" value="Unassembled WGS sequence"/>
</dbReference>
<keyword evidence="2" id="KW-1185">Reference proteome</keyword>
<proteinExistence type="predicted"/>
<organism evidence="1 2">
    <name type="scientific">Aphis glycines</name>
    <name type="common">Soybean aphid</name>
    <dbReference type="NCBI Taxonomy" id="307491"/>
    <lineage>
        <taxon>Eukaryota</taxon>
        <taxon>Metazoa</taxon>
        <taxon>Ecdysozoa</taxon>
        <taxon>Arthropoda</taxon>
        <taxon>Hexapoda</taxon>
        <taxon>Insecta</taxon>
        <taxon>Pterygota</taxon>
        <taxon>Neoptera</taxon>
        <taxon>Paraneoptera</taxon>
        <taxon>Hemiptera</taxon>
        <taxon>Sternorrhyncha</taxon>
        <taxon>Aphidomorpha</taxon>
        <taxon>Aphidoidea</taxon>
        <taxon>Aphididae</taxon>
        <taxon>Aphidini</taxon>
        <taxon>Aphis</taxon>
        <taxon>Aphis</taxon>
    </lineage>
</organism>
<gene>
    <name evidence="1" type="ORF">AGLY_013785</name>
</gene>
<accession>A0A6G0T533</accession>
<evidence type="ECO:0000313" key="2">
    <source>
        <dbReference type="Proteomes" id="UP000475862"/>
    </source>
</evidence>
<name>A0A6G0T533_APHGL</name>
<comment type="caution">
    <text evidence="1">The sequence shown here is derived from an EMBL/GenBank/DDBJ whole genome shotgun (WGS) entry which is preliminary data.</text>
</comment>
<reference evidence="1 2" key="1">
    <citation type="submission" date="2019-08" db="EMBL/GenBank/DDBJ databases">
        <title>The genome of the soybean aphid Biotype 1, its phylome, world population structure and adaptation to the North American continent.</title>
        <authorList>
            <person name="Giordano R."/>
            <person name="Donthu R.K."/>
            <person name="Hernandez A.G."/>
            <person name="Wright C.L."/>
            <person name="Zimin A.V."/>
        </authorList>
    </citation>
    <scope>NUCLEOTIDE SEQUENCE [LARGE SCALE GENOMIC DNA]</scope>
    <source>
        <tissue evidence="1">Whole aphids</tissue>
    </source>
</reference>
<dbReference type="AlphaFoldDB" id="A0A6G0T533"/>
<sequence length="280" mass="33477">MVSSTLKKVPQRCRNNKLVQGSSNYGSWAEYSSQTNFNQPVALIICIFNSIDSWIKYTSWNFIRTTQRLNAGSDHPINITVYFINYRNSFHVILNDILVNQQLIVLNFNLGYQCPVVLTHDKNKNDCQSIVYEKVCITFSSILTLPKQFYRHSYKNNYTYTGEIFKISIFIVKRFRKNQNSDVYKLFSYNDVSRFLYSYLKENFLSYNNIKESFFFFFFFDNWFCIKMECFPLLFFVFLNFFENCKQFLTFDLYSSPRIFNCPSKTTSEVLLKHYFNKLC</sequence>
<evidence type="ECO:0000313" key="1">
    <source>
        <dbReference type="EMBL" id="KAE9526154.1"/>
    </source>
</evidence>
<protein>
    <submittedName>
        <fullName evidence="1">Uncharacterized protein</fullName>
    </submittedName>
</protein>
<dbReference type="EMBL" id="VYZN01000055">
    <property type="protein sequence ID" value="KAE9526154.1"/>
    <property type="molecule type" value="Genomic_DNA"/>
</dbReference>